<name>A0A8H7F6Z6_AGABI</name>
<evidence type="ECO:0000313" key="2">
    <source>
        <dbReference type="Proteomes" id="UP000629468"/>
    </source>
</evidence>
<sequence>MPFWLPLRIYLDDGIAVDVTDSFIFSQSMIYRHACAPESSHAVVEFPDDVITHASIVHPLALQRATASITTTTNIQRFSYSTRTVLHVYSMPGEGYQVLGVCFNAGEAMLSSSRMYWLTQLVMLPGVSRREQQSSTVLTASQKHPQCL</sequence>
<reference evidence="1 2" key="1">
    <citation type="journal article" name="Sci. Rep.">
        <title>Telomere-to-telomere assembled and centromere annotated genomes of the two main subspecies of the button mushroom Agaricus bisporus reveal especially polymorphic chromosome ends.</title>
        <authorList>
            <person name="Sonnenberg A.S.M."/>
            <person name="Sedaghat-Telgerd N."/>
            <person name="Lavrijssen B."/>
            <person name="Ohm R.A."/>
            <person name="Hendrickx P.M."/>
            <person name="Scholtmeijer K."/>
            <person name="Baars J.J.P."/>
            <person name="van Peer A."/>
        </authorList>
    </citation>
    <scope>NUCLEOTIDE SEQUENCE [LARGE SCALE GENOMIC DNA]</scope>
    <source>
        <strain evidence="1 2">H119_p4</strain>
    </source>
</reference>
<comment type="caution">
    <text evidence="1">The sequence shown here is derived from an EMBL/GenBank/DDBJ whole genome shotgun (WGS) entry which is preliminary data.</text>
</comment>
<accession>A0A8H7F6Z6</accession>
<organism evidence="1 2">
    <name type="scientific">Agaricus bisporus var. burnettii</name>
    <dbReference type="NCBI Taxonomy" id="192524"/>
    <lineage>
        <taxon>Eukaryota</taxon>
        <taxon>Fungi</taxon>
        <taxon>Dikarya</taxon>
        <taxon>Basidiomycota</taxon>
        <taxon>Agaricomycotina</taxon>
        <taxon>Agaricomycetes</taxon>
        <taxon>Agaricomycetidae</taxon>
        <taxon>Agaricales</taxon>
        <taxon>Agaricineae</taxon>
        <taxon>Agaricaceae</taxon>
        <taxon>Agaricus</taxon>
    </lineage>
</organism>
<protein>
    <submittedName>
        <fullName evidence="1">Uncharacterized protein</fullName>
    </submittedName>
</protein>
<dbReference type="EMBL" id="JABXXO010000004">
    <property type="protein sequence ID" value="KAF7778975.1"/>
    <property type="molecule type" value="Genomic_DNA"/>
</dbReference>
<proteinExistence type="predicted"/>
<evidence type="ECO:0000313" key="1">
    <source>
        <dbReference type="EMBL" id="KAF7778975.1"/>
    </source>
</evidence>
<dbReference type="AlphaFoldDB" id="A0A8H7F6Z6"/>
<dbReference type="Proteomes" id="UP000629468">
    <property type="component" value="Unassembled WGS sequence"/>
</dbReference>
<gene>
    <name evidence="1" type="ORF">Agabi119p4_3320</name>
</gene>